<keyword evidence="2" id="KW-0472">Membrane</keyword>
<feature type="transmembrane region" description="Helical" evidence="2">
    <location>
        <begin position="544"/>
        <end position="566"/>
    </location>
</feature>
<sequence>MSERTEAPPSQDGIVSESEGSGGVSGADAPTEARRRRFLPGALTSVSLIAAVFFILAGIGTPLLGTTVFAATDELSTTSPYFDSGLGGIDVQNTYMDDTYDAMLPNTILYMESLREGVSAQWNPYIAGGTALGSIPSYAVFSPLSIPYYLLPGWLAPAYVKLLEMAAALLGAYLFLRRLNLGKPAAILGGLVFTSSAFMIMWTNWPQTRVAAMIPWVFWGVERLIQRRRPTDAVLLALPVAFMLLAGFPAVTALSLISAGIYFLVRVFAEHLGHWRRLVGVTLGAIGAIAAGAALSAFQLLPFAKFYQNWLIEGRSQTPDDHLGLPELTTAIAPHAMGGLNAADPPIWYLPHFGRNMVEAMSYIGAGAVVLIVVAIALARAGRSLLPKSAWWVLTGMSLAWLALIYLPGPLSLVHTLPVFSSNYIGRARCVLGMLLAVLAAVGFELLLRNRKRIGEALRAAKLRALYGVLVVAGTGAGIAVVWLAGRDAALAKDEEAGTDPVSRLQHLDQNMVLGVALVGAGLVAAVLIFASAGRRGGWRFTRFGAATVLLAIIAGQSFSLANSYWPRVDKDTFYPTTDVHAFLADNLGPDRFAGSVDAMVMGADSAMKLRALTGHTFIEKNFATLIRGMPGNPIPYPTHLNFRPLPSVATSPVLDRLGVRYFVTSPINDVFGARRIDWGDGSMVPMSGNTPVTLPVPGEGPVRAVGFVPGVTFPEQDDPTYGVDVELTDANGDTVATARRSARGMTANRPFMIPIDAQDVPAGTSLTATFTLNLGERLAVRGTGLEPSVSSVAVADDGLELAHVGSAVVWERTTALPRIRWASSVYTESDEVQRVALLAAGAIDDDQVLLNEEAPPASGAGADVSIAQDLNDVVETTVNAEGDGYLVVADADQVSWQATIDGQPTELLPADQGVVAVAVPEGRHTVTLRYVAPYSNAGLWLSLFTAVLLIGVVVTDQLVQRRRRDGKPTAQPPAE</sequence>
<feature type="transmembrane region" description="Helical" evidence="2">
    <location>
        <begin position="465"/>
        <end position="485"/>
    </location>
</feature>
<protein>
    <recommendedName>
        <fullName evidence="5">Membrane protein YfhO</fullName>
    </recommendedName>
</protein>
<feature type="transmembrane region" description="Helical" evidence="2">
    <location>
        <begin position="158"/>
        <end position="176"/>
    </location>
</feature>
<keyword evidence="2" id="KW-0812">Transmembrane</keyword>
<dbReference type="EMBL" id="MSIF01000002">
    <property type="protein sequence ID" value="OLF12653.1"/>
    <property type="molecule type" value="Genomic_DNA"/>
</dbReference>
<keyword evidence="4" id="KW-1185">Reference proteome</keyword>
<evidence type="ECO:0008006" key="5">
    <source>
        <dbReference type="Google" id="ProtNLM"/>
    </source>
</evidence>
<evidence type="ECO:0000313" key="3">
    <source>
        <dbReference type="EMBL" id="OLF12653.1"/>
    </source>
</evidence>
<feature type="transmembrane region" description="Helical" evidence="2">
    <location>
        <begin position="38"/>
        <end position="59"/>
    </location>
</feature>
<accession>A0A7Z1AZY1</accession>
<reference evidence="3 4" key="1">
    <citation type="submission" date="2016-12" db="EMBL/GenBank/DDBJ databases">
        <title>The draft genome sequence of Actinophytocola xinjiangensis.</title>
        <authorList>
            <person name="Wang W."/>
            <person name="Yuan L."/>
        </authorList>
    </citation>
    <scope>NUCLEOTIDE SEQUENCE [LARGE SCALE GENOMIC DNA]</scope>
    <source>
        <strain evidence="3 4">CGMCC 4.4663</strain>
    </source>
</reference>
<feature type="transmembrane region" description="Helical" evidence="2">
    <location>
        <begin position="424"/>
        <end position="444"/>
    </location>
</feature>
<dbReference type="InterPro" id="IPR018580">
    <property type="entry name" value="Uncharacterised_YfhO"/>
</dbReference>
<feature type="transmembrane region" description="Helical" evidence="2">
    <location>
        <begin position="236"/>
        <end position="265"/>
    </location>
</feature>
<feature type="transmembrane region" description="Helical" evidence="2">
    <location>
        <begin position="185"/>
        <end position="205"/>
    </location>
</feature>
<feature type="transmembrane region" description="Helical" evidence="2">
    <location>
        <begin position="360"/>
        <end position="379"/>
    </location>
</feature>
<dbReference type="AlphaFoldDB" id="A0A7Z1AZY1"/>
<feature type="transmembrane region" description="Helical" evidence="2">
    <location>
        <begin position="512"/>
        <end position="532"/>
    </location>
</feature>
<dbReference type="Pfam" id="PF09586">
    <property type="entry name" value="YfhO"/>
    <property type="match status" value="1"/>
</dbReference>
<dbReference type="OrthoDB" id="3752109at2"/>
<dbReference type="Proteomes" id="UP000185696">
    <property type="component" value="Unassembled WGS sequence"/>
</dbReference>
<feature type="transmembrane region" description="Helical" evidence="2">
    <location>
        <begin position="938"/>
        <end position="960"/>
    </location>
</feature>
<evidence type="ECO:0000313" key="4">
    <source>
        <dbReference type="Proteomes" id="UP000185696"/>
    </source>
</evidence>
<keyword evidence="2" id="KW-1133">Transmembrane helix</keyword>
<dbReference type="PANTHER" id="PTHR38454:SF1">
    <property type="entry name" value="INTEGRAL MEMBRANE PROTEIN"/>
    <property type="match status" value="1"/>
</dbReference>
<gene>
    <name evidence="3" type="ORF">BLA60_04985</name>
</gene>
<feature type="transmembrane region" description="Helical" evidence="2">
    <location>
        <begin position="391"/>
        <end position="409"/>
    </location>
</feature>
<organism evidence="3 4">
    <name type="scientific">Actinophytocola xinjiangensis</name>
    <dbReference type="NCBI Taxonomy" id="485602"/>
    <lineage>
        <taxon>Bacteria</taxon>
        <taxon>Bacillati</taxon>
        <taxon>Actinomycetota</taxon>
        <taxon>Actinomycetes</taxon>
        <taxon>Pseudonocardiales</taxon>
        <taxon>Pseudonocardiaceae</taxon>
    </lineage>
</organism>
<comment type="caution">
    <text evidence="3">The sequence shown here is derived from an EMBL/GenBank/DDBJ whole genome shotgun (WGS) entry which is preliminary data.</text>
</comment>
<evidence type="ECO:0000256" key="2">
    <source>
        <dbReference type="SAM" id="Phobius"/>
    </source>
</evidence>
<feature type="region of interest" description="Disordered" evidence="1">
    <location>
        <begin position="1"/>
        <end position="31"/>
    </location>
</feature>
<feature type="transmembrane region" description="Helical" evidence="2">
    <location>
        <begin position="277"/>
        <end position="301"/>
    </location>
</feature>
<proteinExistence type="predicted"/>
<evidence type="ECO:0000256" key="1">
    <source>
        <dbReference type="SAM" id="MobiDB-lite"/>
    </source>
</evidence>
<name>A0A7Z1AZY1_9PSEU</name>
<dbReference type="RefSeq" id="WP_075131559.1">
    <property type="nucleotide sequence ID" value="NZ_MSIF01000002.1"/>
</dbReference>
<dbReference type="PANTHER" id="PTHR38454">
    <property type="entry name" value="INTEGRAL MEMBRANE PROTEIN-RELATED"/>
    <property type="match status" value="1"/>
</dbReference>